<dbReference type="GeneID" id="98182013"/>
<dbReference type="Proteomes" id="UP001628179">
    <property type="component" value="Unassembled WGS sequence"/>
</dbReference>
<accession>A0ABQ0GTK3</accession>
<name>A0ABQ0GTK3_9PEZI</name>
<proteinExistence type="predicted"/>
<gene>
    <name evidence="1" type="ORF">MFIFM68171_11271</name>
</gene>
<protein>
    <submittedName>
        <fullName evidence="1">Uncharacterized protein</fullName>
    </submittedName>
</protein>
<evidence type="ECO:0000313" key="1">
    <source>
        <dbReference type="EMBL" id="GAB1321061.1"/>
    </source>
</evidence>
<keyword evidence="2" id="KW-1185">Reference proteome</keyword>
<dbReference type="EMBL" id="BAAFSV010000006">
    <property type="protein sequence ID" value="GAB1321061.1"/>
    <property type="molecule type" value="Genomic_DNA"/>
</dbReference>
<dbReference type="RefSeq" id="XP_070922791.1">
    <property type="nucleotide sequence ID" value="XM_071066690.1"/>
</dbReference>
<sequence>MDKCWFVLKQTHYPPPPDESLRKGKPDGPLCLGHLIPSLRQLDQVINMEEFVDFMPKMKVWRSDTIDFTFDQNTGRDVGLLGQVSLPVAEGIPGVNATASVGALFSKRATNHYQFSRLELYIMNPTTAWINDSIDTAEVKDYIKRTSKFGRWKMYLISGIAIARAGAKITSSESSGIALQGGVGLQVPALAEAGPELSVDANDSTTVTATHTTDFIWAVRLAKITNNGPQERWTIETVLGKESFLGKKATFSADANQPTFDPRHEVAGEGLDGSEFDVTSVIRTLDGGKEEQMYFITISDEGGEGDE</sequence>
<comment type="caution">
    <text evidence="1">The sequence shown here is derived from an EMBL/GenBank/DDBJ whole genome shotgun (WGS) entry which is preliminary data.</text>
</comment>
<reference evidence="1 2" key="1">
    <citation type="submission" date="2024-09" db="EMBL/GenBank/DDBJ databases">
        <title>Itraconazole resistance in Madurella fahalii resulting from another homologue of gene encoding cytochrome P450 14-alpha sterol demethylase (CYP51).</title>
        <authorList>
            <person name="Yoshioka I."/>
            <person name="Fahal A.H."/>
            <person name="Kaneko S."/>
            <person name="Yaguchi T."/>
        </authorList>
    </citation>
    <scope>NUCLEOTIDE SEQUENCE [LARGE SCALE GENOMIC DNA]</scope>
    <source>
        <strain evidence="1 2">IFM 68171</strain>
    </source>
</reference>
<evidence type="ECO:0000313" key="2">
    <source>
        <dbReference type="Proteomes" id="UP001628179"/>
    </source>
</evidence>
<organism evidence="1 2">
    <name type="scientific">Madurella fahalii</name>
    <dbReference type="NCBI Taxonomy" id="1157608"/>
    <lineage>
        <taxon>Eukaryota</taxon>
        <taxon>Fungi</taxon>
        <taxon>Dikarya</taxon>
        <taxon>Ascomycota</taxon>
        <taxon>Pezizomycotina</taxon>
        <taxon>Sordariomycetes</taxon>
        <taxon>Sordariomycetidae</taxon>
        <taxon>Sordariales</taxon>
        <taxon>Sordariales incertae sedis</taxon>
        <taxon>Madurella</taxon>
    </lineage>
</organism>